<proteinExistence type="inferred from homology"/>
<keyword evidence="10" id="KW-0670">Pyruvate</keyword>
<evidence type="ECO:0000256" key="7">
    <source>
        <dbReference type="ARBA" id="ARBA00023128"/>
    </source>
</evidence>
<keyword evidence="4" id="KW-0812">Transmembrane</keyword>
<keyword evidence="8" id="KW-0472">Membrane</keyword>
<dbReference type="Pfam" id="PF03650">
    <property type="entry name" value="MPC"/>
    <property type="match status" value="1"/>
</dbReference>
<comment type="function">
    <text evidence="9">Mediates the uptake of pyruvate into mitochondria.</text>
</comment>
<dbReference type="PANTHER" id="PTHR14154">
    <property type="entry name" value="UPF0041 BRAIN PROTEIN 44-RELATED"/>
    <property type="match status" value="1"/>
</dbReference>
<evidence type="ECO:0000256" key="1">
    <source>
        <dbReference type="ARBA" id="ARBA00004448"/>
    </source>
</evidence>
<comment type="caution">
    <text evidence="10">The sequence shown here is derived from an EMBL/GenBank/DDBJ whole genome shotgun (WGS) entry which is preliminary data.</text>
</comment>
<comment type="subcellular location">
    <subcellularLocation>
        <location evidence="1 9">Mitochondrion inner membrane</location>
        <topology evidence="1 9">Multi-pass membrane protein</topology>
    </subcellularLocation>
</comment>
<dbReference type="STRING" id="6265.A0A0B2VDS3"/>
<comment type="similarity">
    <text evidence="2 9">Belongs to the mitochondrial pyruvate carrier (MPC) (TC 2.A.105) family.</text>
</comment>
<accession>A0A0B2VDS3</accession>
<dbReference type="GO" id="GO:0006850">
    <property type="term" value="P:pyruvate import into mitochondria"/>
    <property type="evidence" value="ECO:0007669"/>
    <property type="project" value="InterPro"/>
</dbReference>
<evidence type="ECO:0000256" key="9">
    <source>
        <dbReference type="RuleBase" id="RU363100"/>
    </source>
</evidence>
<keyword evidence="5 9" id="KW-0999">Mitochondrion inner membrane</keyword>
<evidence type="ECO:0000313" key="11">
    <source>
        <dbReference type="Proteomes" id="UP000031036"/>
    </source>
</evidence>
<protein>
    <recommendedName>
        <fullName evidence="9">Mitochondrial pyruvate carrier</fullName>
    </recommendedName>
</protein>
<evidence type="ECO:0000256" key="6">
    <source>
        <dbReference type="ARBA" id="ARBA00022989"/>
    </source>
</evidence>
<sequence length="134" mass="15546">MTVGTTVRSVVEYFMRSTRKEWLDYFMSTHFWGPLANWGLPLAAIADLKKDPEKISGSMTPAMILYSSVCMRFAWHVQPRNTLLFLCHITNLTAQTTQLARFFNHHYLHIIKDPALASIERKQAEEAKRLMRTT</sequence>
<dbReference type="Proteomes" id="UP000031036">
    <property type="component" value="Unassembled WGS sequence"/>
</dbReference>
<keyword evidence="11" id="KW-1185">Reference proteome</keyword>
<dbReference type="EMBL" id="JPKZ01001881">
    <property type="protein sequence ID" value="KHN79619.1"/>
    <property type="molecule type" value="Genomic_DNA"/>
</dbReference>
<keyword evidence="6" id="KW-1133">Transmembrane helix</keyword>
<organism evidence="10 11">
    <name type="scientific">Toxocara canis</name>
    <name type="common">Canine roundworm</name>
    <dbReference type="NCBI Taxonomy" id="6265"/>
    <lineage>
        <taxon>Eukaryota</taxon>
        <taxon>Metazoa</taxon>
        <taxon>Ecdysozoa</taxon>
        <taxon>Nematoda</taxon>
        <taxon>Chromadorea</taxon>
        <taxon>Rhabditida</taxon>
        <taxon>Spirurina</taxon>
        <taxon>Ascaridomorpha</taxon>
        <taxon>Ascaridoidea</taxon>
        <taxon>Toxocaridae</taxon>
        <taxon>Toxocara</taxon>
    </lineage>
</organism>
<dbReference type="OMA" id="LMACHCT"/>
<evidence type="ECO:0000313" key="10">
    <source>
        <dbReference type="EMBL" id="KHN79619.1"/>
    </source>
</evidence>
<dbReference type="GO" id="GO:0005743">
    <property type="term" value="C:mitochondrial inner membrane"/>
    <property type="evidence" value="ECO:0007669"/>
    <property type="project" value="UniProtKB-SubCell"/>
</dbReference>
<evidence type="ECO:0000256" key="4">
    <source>
        <dbReference type="ARBA" id="ARBA00022692"/>
    </source>
</evidence>
<reference evidence="10 11" key="1">
    <citation type="submission" date="2014-11" db="EMBL/GenBank/DDBJ databases">
        <title>Genetic blueprint of the zoonotic pathogen Toxocara canis.</title>
        <authorList>
            <person name="Zhu X.-Q."/>
            <person name="Korhonen P.K."/>
            <person name="Cai H."/>
            <person name="Young N.D."/>
            <person name="Nejsum P."/>
            <person name="von Samson-Himmelstjerna G."/>
            <person name="Boag P.R."/>
            <person name="Tan P."/>
            <person name="Li Q."/>
            <person name="Min J."/>
            <person name="Yang Y."/>
            <person name="Wang X."/>
            <person name="Fang X."/>
            <person name="Hall R.S."/>
            <person name="Hofmann A."/>
            <person name="Sternberg P.W."/>
            <person name="Jex A.R."/>
            <person name="Gasser R.B."/>
        </authorList>
    </citation>
    <scope>NUCLEOTIDE SEQUENCE [LARGE SCALE GENOMIC DNA]</scope>
    <source>
        <strain evidence="10">PN_DK_2014</strain>
    </source>
</reference>
<dbReference type="AlphaFoldDB" id="A0A0B2VDS3"/>
<dbReference type="OrthoDB" id="1697690at2759"/>
<evidence type="ECO:0000256" key="8">
    <source>
        <dbReference type="ARBA" id="ARBA00023136"/>
    </source>
</evidence>
<gene>
    <name evidence="10" type="primary">R07E5.13</name>
    <name evidence="10" type="ORF">Tcan_10732</name>
</gene>
<name>A0A0B2VDS3_TOXCA</name>
<keyword evidence="3 9" id="KW-0813">Transport</keyword>
<dbReference type="InterPro" id="IPR005336">
    <property type="entry name" value="MPC"/>
</dbReference>
<evidence type="ECO:0000256" key="2">
    <source>
        <dbReference type="ARBA" id="ARBA00006416"/>
    </source>
</evidence>
<evidence type="ECO:0000256" key="3">
    <source>
        <dbReference type="ARBA" id="ARBA00022448"/>
    </source>
</evidence>
<evidence type="ECO:0000256" key="5">
    <source>
        <dbReference type="ARBA" id="ARBA00022792"/>
    </source>
</evidence>
<keyword evidence="7 9" id="KW-0496">Mitochondrion</keyword>